<dbReference type="AlphaFoldDB" id="T0FX24"/>
<proteinExistence type="predicted"/>
<comment type="caution">
    <text evidence="1">The sequence shown here is derived from an EMBL/GenBank/DDBJ whole genome shotgun (WGS) entry which is preliminary data.</text>
</comment>
<evidence type="ECO:0000313" key="1">
    <source>
        <dbReference type="EMBL" id="EQA79186.1"/>
    </source>
</evidence>
<evidence type="ECO:0000313" key="2">
    <source>
        <dbReference type="Proteomes" id="UP000015445"/>
    </source>
</evidence>
<gene>
    <name evidence="1" type="ORF">LEP1GSC193_2699</name>
</gene>
<dbReference type="EMBL" id="AOHD02000051">
    <property type="protein sequence ID" value="EQA79186.1"/>
    <property type="molecule type" value="Genomic_DNA"/>
</dbReference>
<sequence>MWNLIKIIFIGIFLLNGCVSIPNYQLSSNVPEIGKSRKAKLLSAFFGLDNALPLRSIVLWRSAPGKDGMPLVFSHEIDPTTLDVSDFRILTMKGEIFYPSFVTFVPALEPFELRTVLLIGEFGNHPDNEPTEVVIVGELLTRDGQNLTGQKIQVTPLVAGPFISYAEYFDFSRSYPYNDSKRGGDCPFSETAVVVRTVWAGGVRAPDGQELGDRELKKFRIEMISGKNKLTVFPFKIADTDDNDNNIDLCIAEKGIPKFVEVEANTAVDPRDDKNPYTKIEILSRW</sequence>
<dbReference type="RefSeq" id="WP_021064678.1">
    <property type="nucleotide sequence ID" value="NZ_AOHD02000051.1"/>
</dbReference>
<name>T0FX24_9LEPT</name>
<organism evidence="1 2">
    <name type="scientific">Leptospira alstonii serovar Pingchang str. 80-412</name>
    <dbReference type="NCBI Taxonomy" id="1218564"/>
    <lineage>
        <taxon>Bacteria</taxon>
        <taxon>Pseudomonadati</taxon>
        <taxon>Spirochaetota</taxon>
        <taxon>Spirochaetia</taxon>
        <taxon>Leptospirales</taxon>
        <taxon>Leptospiraceae</taxon>
        <taxon>Leptospira</taxon>
    </lineage>
</organism>
<reference evidence="1" key="1">
    <citation type="submission" date="2013-05" db="EMBL/GenBank/DDBJ databases">
        <authorList>
            <person name="Harkins D.M."/>
            <person name="Durkin A.S."/>
            <person name="Brinkac L.M."/>
            <person name="Haft D.H."/>
            <person name="Selengut J.D."/>
            <person name="Sanka R."/>
            <person name="DePew J."/>
            <person name="Purushe J."/>
            <person name="Galloway R.L."/>
            <person name="Vinetz J.M."/>
            <person name="Sutton G.G."/>
            <person name="Nierman W.C."/>
            <person name="Fouts D.E."/>
        </authorList>
    </citation>
    <scope>NUCLEOTIDE SEQUENCE [LARGE SCALE GENOMIC DNA]</scope>
    <source>
        <strain evidence="1">80-412</strain>
    </source>
</reference>
<protein>
    <submittedName>
        <fullName evidence="1">Uncharacterized protein</fullName>
    </submittedName>
</protein>
<dbReference type="Proteomes" id="UP000015445">
    <property type="component" value="Unassembled WGS sequence"/>
</dbReference>
<accession>T0FX24</accession>
<keyword evidence="2" id="KW-1185">Reference proteome</keyword>